<evidence type="ECO:0000256" key="2">
    <source>
        <dbReference type="ARBA" id="ARBA00022723"/>
    </source>
</evidence>
<evidence type="ECO:0000256" key="1">
    <source>
        <dbReference type="ARBA" id="ARBA00022598"/>
    </source>
</evidence>
<dbReference type="EMBL" id="CP081495">
    <property type="protein sequence ID" value="UYW02289.1"/>
    <property type="molecule type" value="Genomic_DNA"/>
</dbReference>
<evidence type="ECO:0000256" key="4">
    <source>
        <dbReference type="ARBA" id="ARBA00022840"/>
    </source>
</evidence>
<dbReference type="Proteomes" id="UP001163328">
    <property type="component" value="Chromosome"/>
</dbReference>
<accession>A0ABY6M3G6</accession>
<protein>
    <submittedName>
        <fullName evidence="7">Glutathionylspermidine synthase family protein</fullName>
    </submittedName>
</protein>
<evidence type="ECO:0000259" key="6">
    <source>
        <dbReference type="Pfam" id="PF03738"/>
    </source>
</evidence>
<dbReference type="Gene3D" id="3.30.1490.330">
    <property type="match status" value="1"/>
</dbReference>
<evidence type="ECO:0000313" key="8">
    <source>
        <dbReference type="Proteomes" id="UP001163328"/>
    </source>
</evidence>
<keyword evidence="2" id="KW-0479">Metal-binding</keyword>
<evidence type="ECO:0000313" key="7">
    <source>
        <dbReference type="EMBL" id="UYW02289.1"/>
    </source>
</evidence>
<dbReference type="InterPro" id="IPR016185">
    <property type="entry name" value="PreATP-grasp_dom_sf"/>
</dbReference>
<evidence type="ECO:0000256" key="3">
    <source>
        <dbReference type="ARBA" id="ARBA00022741"/>
    </source>
</evidence>
<evidence type="ECO:0000256" key="5">
    <source>
        <dbReference type="ARBA" id="ARBA00022842"/>
    </source>
</evidence>
<organism evidence="7 8">
    <name type="scientific">Flavobacterium agricola</name>
    <dbReference type="NCBI Taxonomy" id="2870839"/>
    <lineage>
        <taxon>Bacteria</taxon>
        <taxon>Pseudomonadati</taxon>
        <taxon>Bacteroidota</taxon>
        <taxon>Flavobacteriia</taxon>
        <taxon>Flavobacteriales</taxon>
        <taxon>Flavobacteriaceae</taxon>
        <taxon>Flavobacterium</taxon>
    </lineage>
</organism>
<keyword evidence="5" id="KW-0460">Magnesium</keyword>
<feature type="domain" description="Glutathionylspermidine synthase pre-ATP-grasp-like" evidence="6">
    <location>
        <begin position="12"/>
        <end position="378"/>
    </location>
</feature>
<name>A0ABY6M3G6_9FLAO</name>
<gene>
    <name evidence="7" type="ORF">K5I29_05145</name>
</gene>
<dbReference type="SUPFAM" id="SSF52440">
    <property type="entry name" value="PreATP-grasp domain"/>
    <property type="match status" value="1"/>
</dbReference>
<keyword evidence="4" id="KW-0067">ATP-binding</keyword>
<dbReference type="SUPFAM" id="SSF56059">
    <property type="entry name" value="Glutathione synthetase ATP-binding domain-like"/>
    <property type="match status" value="1"/>
</dbReference>
<keyword evidence="1" id="KW-0436">Ligase</keyword>
<keyword evidence="8" id="KW-1185">Reference proteome</keyword>
<dbReference type="Pfam" id="PF03738">
    <property type="entry name" value="GSP_synth"/>
    <property type="match status" value="1"/>
</dbReference>
<proteinExistence type="predicted"/>
<dbReference type="RefSeq" id="WP_264434808.1">
    <property type="nucleotide sequence ID" value="NZ_CP081495.1"/>
</dbReference>
<sequence length="379" mass="44632">MKIKYNTKDPNWIKRVEDLGYGYHTDNQTPYWIDHYHFSITDYFAEKIYAATAELWQMCLHAVEHVIEHKKYDIFHIPKYIQHHIERSWENDVPSIYGRFDFAYDAEKQQLKMLEFNADTPTSLFECGVVQWHWKEHFFGSGKDQFNSVHEQLIQSWTDLKPYLKGNILHFTCIQESLEDLTNTEYLRDTAIQAGINTKLVYIEDLGWNGRCFVDLEGEEINSIFKLYPWEWMVHEEFGINLVNDSNEAQWIEPSWKMILSNKAILAILWELYPHHPLLLETYIGTPNGMTNYVKKPLLSREGANISFVVNKSEIYNTEGDYGSEGFVYQKLAQLHKEETGFTIIGSWIIGQEPCGITFRESDYPITTDKSRFIPHIIE</sequence>
<keyword evidence="3" id="KW-0547">Nucleotide-binding</keyword>
<reference evidence="7" key="1">
    <citation type="submission" date="2021-08" db="EMBL/GenBank/DDBJ databases">
        <title>Flavobacterium sp. strain CC-SYL302.</title>
        <authorList>
            <person name="Lin S.-Y."/>
            <person name="Lee T.-H."/>
            <person name="Young C.-C."/>
        </authorList>
    </citation>
    <scope>NUCLEOTIDE SEQUENCE</scope>
    <source>
        <strain evidence="7">CC-SYL302</strain>
    </source>
</reference>
<dbReference type="InterPro" id="IPR005494">
    <property type="entry name" value="GSPS_pre-ATP-grasp-like_dom"/>
</dbReference>